<dbReference type="PANTHER" id="PTHR30204">
    <property type="entry name" value="REDOX-CYCLING DRUG-SENSING TRANSCRIPTIONAL ACTIVATOR SOXR"/>
    <property type="match status" value="1"/>
</dbReference>
<gene>
    <name evidence="7" type="ORF">GCM10017774_07580</name>
</gene>
<dbReference type="RefSeq" id="WP_191295990.1">
    <property type="nucleotide sequence ID" value="NZ_BNAR01000001.1"/>
</dbReference>
<evidence type="ECO:0000256" key="4">
    <source>
        <dbReference type="ARBA" id="ARBA00023163"/>
    </source>
</evidence>
<evidence type="ECO:0000256" key="5">
    <source>
        <dbReference type="SAM" id="MobiDB-lite"/>
    </source>
</evidence>
<feature type="region of interest" description="Disordered" evidence="5">
    <location>
        <begin position="218"/>
        <end position="239"/>
    </location>
</feature>
<keyword evidence="2" id="KW-0805">Transcription regulation</keyword>
<name>A0ABQ3M2M7_9PSEU</name>
<dbReference type="InterPro" id="IPR009061">
    <property type="entry name" value="DNA-bd_dom_put_sf"/>
</dbReference>
<reference evidence="8" key="1">
    <citation type="journal article" date="2019" name="Int. J. Syst. Evol. Microbiol.">
        <title>The Global Catalogue of Microorganisms (GCM) 10K type strain sequencing project: providing services to taxonomists for standard genome sequencing and annotation.</title>
        <authorList>
            <consortium name="The Broad Institute Genomics Platform"/>
            <consortium name="The Broad Institute Genome Sequencing Center for Infectious Disease"/>
            <person name="Wu L."/>
            <person name="Ma J."/>
        </authorList>
    </citation>
    <scope>NUCLEOTIDE SEQUENCE [LARGE SCALE GENOMIC DNA]</scope>
    <source>
        <strain evidence="8">CGMCC 4.7367</strain>
    </source>
</reference>
<comment type="caution">
    <text evidence="7">The sequence shown here is derived from an EMBL/GenBank/DDBJ whole genome shotgun (WGS) entry which is preliminary data.</text>
</comment>
<keyword evidence="1" id="KW-0678">Repressor</keyword>
<keyword evidence="4" id="KW-0804">Transcription</keyword>
<proteinExistence type="predicted"/>
<accession>A0ABQ3M2M7</accession>
<evidence type="ECO:0000313" key="8">
    <source>
        <dbReference type="Proteomes" id="UP000605568"/>
    </source>
</evidence>
<evidence type="ECO:0000259" key="6">
    <source>
        <dbReference type="PROSITE" id="PS50937"/>
    </source>
</evidence>
<evidence type="ECO:0000256" key="2">
    <source>
        <dbReference type="ARBA" id="ARBA00023015"/>
    </source>
</evidence>
<dbReference type="SUPFAM" id="SSF46955">
    <property type="entry name" value="Putative DNA-binding domain"/>
    <property type="match status" value="1"/>
</dbReference>
<dbReference type="Gene3D" id="1.10.1660.10">
    <property type="match status" value="1"/>
</dbReference>
<evidence type="ECO:0000256" key="1">
    <source>
        <dbReference type="ARBA" id="ARBA00022491"/>
    </source>
</evidence>
<dbReference type="SMART" id="SM00422">
    <property type="entry name" value="HTH_MERR"/>
    <property type="match status" value="1"/>
</dbReference>
<dbReference type="InterPro" id="IPR000551">
    <property type="entry name" value="MerR-type_HTH_dom"/>
</dbReference>
<dbReference type="CDD" id="cd00592">
    <property type="entry name" value="HTH_MerR-like"/>
    <property type="match status" value="1"/>
</dbReference>
<dbReference type="Proteomes" id="UP000605568">
    <property type="component" value="Unassembled WGS sequence"/>
</dbReference>
<feature type="domain" description="HTH merR-type" evidence="6">
    <location>
        <begin position="1"/>
        <end position="70"/>
    </location>
</feature>
<dbReference type="InterPro" id="IPR047057">
    <property type="entry name" value="MerR_fam"/>
</dbReference>
<evidence type="ECO:0000256" key="3">
    <source>
        <dbReference type="ARBA" id="ARBA00023125"/>
    </source>
</evidence>
<dbReference type="PRINTS" id="PR00040">
    <property type="entry name" value="HTHMERR"/>
</dbReference>
<keyword evidence="3" id="KW-0238">DNA-binding</keyword>
<dbReference type="PANTHER" id="PTHR30204:SF69">
    <property type="entry name" value="MERR-FAMILY TRANSCRIPTIONAL REGULATOR"/>
    <property type="match status" value="1"/>
</dbReference>
<protein>
    <submittedName>
        <fullName evidence="7">MerR family transcriptional regulator</fullName>
    </submittedName>
</protein>
<keyword evidence="8" id="KW-1185">Reference proteome</keyword>
<dbReference type="Pfam" id="PF13411">
    <property type="entry name" value="MerR_1"/>
    <property type="match status" value="1"/>
</dbReference>
<dbReference type="PROSITE" id="PS50937">
    <property type="entry name" value="HTH_MERR_2"/>
    <property type="match status" value="1"/>
</dbReference>
<dbReference type="EMBL" id="BNAR01000001">
    <property type="protein sequence ID" value="GHH30250.1"/>
    <property type="molecule type" value="Genomic_DNA"/>
</dbReference>
<evidence type="ECO:0000313" key="7">
    <source>
        <dbReference type="EMBL" id="GHH30250.1"/>
    </source>
</evidence>
<sequence length="239" mass="26253">MITIGQLARYAGVTIKAVRHYHKVGLLAEPERDHSGYRRYTAQDAVDLVKIRTLAGAGVPLARVKDLLVAGEDEFAAAITEIDEALRRREEEIRLARDRVVRLRAGSALFVTPEVVTMLDLLRELGVSERGVRVEREVWVLMQAVAPGEAAAWLADKVESLADPEFRRIYLAHDEAFGFAPDDPRLPALAERTAAWLSGRPPVPVVDPEISALALEAAGASSPAWDAMRRHGPGSPRRT</sequence>
<organism evidence="7 8">
    <name type="scientific">Lentzea cavernae</name>
    <dbReference type="NCBI Taxonomy" id="2020703"/>
    <lineage>
        <taxon>Bacteria</taxon>
        <taxon>Bacillati</taxon>
        <taxon>Actinomycetota</taxon>
        <taxon>Actinomycetes</taxon>
        <taxon>Pseudonocardiales</taxon>
        <taxon>Pseudonocardiaceae</taxon>
        <taxon>Lentzea</taxon>
    </lineage>
</organism>